<accession>B0CER3</accession>
<dbReference type="eggNOG" id="COG1300">
    <property type="taxonomic scope" value="Bacteria"/>
</dbReference>
<feature type="transmembrane region" description="Helical" evidence="1">
    <location>
        <begin position="260"/>
        <end position="283"/>
    </location>
</feature>
<feature type="transmembrane region" description="Helical" evidence="1">
    <location>
        <begin position="295"/>
        <end position="312"/>
    </location>
</feature>
<reference evidence="2 3" key="1">
    <citation type="journal article" date="2008" name="Proc. Natl. Acad. Sci. U.S.A.">
        <title>Niche adaptation and genome expansion in the chlorophyll d-producing cyanobacterium Acaryochloris marina.</title>
        <authorList>
            <person name="Swingley W.D."/>
            <person name="Chen M."/>
            <person name="Cheung P.C."/>
            <person name="Conrad A.L."/>
            <person name="Dejesa L.C."/>
            <person name="Hao J."/>
            <person name="Honchak B.M."/>
            <person name="Karbach L.E."/>
            <person name="Kurdoglu A."/>
            <person name="Lahiri S."/>
            <person name="Mastrian S.D."/>
            <person name="Miyashita H."/>
            <person name="Page L."/>
            <person name="Ramakrishna P."/>
            <person name="Satoh S."/>
            <person name="Sattley W.M."/>
            <person name="Shimada Y."/>
            <person name="Taylor H.L."/>
            <person name="Tomo T."/>
            <person name="Tsuchiya T."/>
            <person name="Wang Z.T."/>
            <person name="Raymond J."/>
            <person name="Mimuro M."/>
            <person name="Blankenship R.E."/>
            <person name="Touchman J.W."/>
        </authorList>
    </citation>
    <scope>NUCLEOTIDE SEQUENCE [LARGE SCALE GENOMIC DNA]</scope>
    <source>
        <strain evidence="3">MBIC 11017</strain>
    </source>
</reference>
<keyword evidence="1" id="KW-0812">Transmembrane</keyword>
<dbReference type="OrthoDB" id="9800053at2"/>
<organism evidence="2 3">
    <name type="scientific">Acaryochloris marina (strain MBIC 11017)</name>
    <dbReference type="NCBI Taxonomy" id="329726"/>
    <lineage>
        <taxon>Bacteria</taxon>
        <taxon>Bacillati</taxon>
        <taxon>Cyanobacteriota</taxon>
        <taxon>Cyanophyceae</taxon>
        <taxon>Acaryochloridales</taxon>
        <taxon>Acaryochloridaceae</taxon>
        <taxon>Acaryochloris</taxon>
    </lineage>
</organism>
<dbReference type="STRING" id="329726.AM1_3172"/>
<name>B0CER3_ACAM1</name>
<dbReference type="Proteomes" id="UP000000268">
    <property type="component" value="Chromosome"/>
</dbReference>
<feature type="transmembrane region" description="Helical" evidence="1">
    <location>
        <begin position="184"/>
        <end position="209"/>
    </location>
</feature>
<dbReference type="PANTHER" id="PTHR35337">
    <property type="entry name" value="SLR1478 PROTEIN"/>
    <property type="match status" value="1"/>
</dbReference>
<dbReference type="AlphaFoldDB" id="B0CER3"/>
<dbReference type="KEGG" id="amr:AM1_3172"/>
<evidence type="ECO:0000313" key="3">
    <source>
        <dbReference type="Proteomes" id="UP000000268"/>
    </source>
</evidence>
<keyword evidence="3" id="KW-1185">Reference proteome</keyword>
<dbReference type="InterPro" id="IPR002798">
    <property type="entry name" value="SpoIIM-like"/>
</dbReference>
<dbReference type="EMBL" id="CP000828">
    <property type="protein sequence ID" value="ABW28168.1"/>
    <property type="molecule type" value="Genomic_DNA"/>
</dbReference>
<dbReference type="Pfam" id="PF01944">
    <property type="entry name" value="SpoIIM"/>
    <property type="match status" value="1"/>
</dbReference>
<keyword evidence="1" id="KW-1133">Transmembrane helix</keyword>
<dbReference type="RefSeq" id="WP_012163591.1">
    <property type="nucleotide sequence ID" value="NC_009925.1"/>
</dbReference>
<feature type="transmembrane region" description="Helical" evidence="1">
    <location>
        <begin position="229"/>
        <end position="248"/>
    </location>
</feature>
<protein>
    <submittedName>
        <fullName evidence="2">Integral membrane protein</fullName>
    </submittedName>
</protein>
<feature type="transmembrane region" description="Helical" evidence="1">
    <location>
        <begin position="106"/>
        <end position="126"/>
    </location>
</feature>
<sequence>MDGQRWLARQEPQWRRYESLLQKAEKRGLKKLTGREVQELSGLYRMVAADLARARARQLGTGVTDQLKQLTLRGYSQIYQGGRRPAWRSVWEFVCWGFPAVVQETWVFTVLATAVFLVGSLIGWWFTWHDPVFMHLIIPPRIIDIVQEDGQLWMGSIVGSEPLASSDIMQNNISVTFSTFAGGLLAGVGTLYILWINGLSIAAIATLVGQNKLAYPFWAFVFPHGALELPAIFLAGGAGLLLARAVVFPGRYKRLAALKLYGAQAIQLMFGVVPMLIIAGGIEGFFSPSPGIPEPVKYVAGLGLLWGLLLYLRRRPV</sequence>
<dbReference type="PANTHER" id="PTHR35337:SF1">
    <property type="entry name" value="SLR1478 PROTEIN"/>
    <property type="match status" value="1"/>
</dbReference>
<evidence type="ECO:0000313" key="2">
    <source>
        <dbReference type="EMBL" id="ABW28168.1"/>
    </source>
</evidence>
<dbReference type="HOGENOM" id="CLU_069787_0_0_3"/>
<gene>
    <name evidence="2" type="ordered locus">AM1_3172</name>
</gene>
<keyword evidence="1" id="KW-0472">Membrane</keyword>
<proteinExistence type="predicted"/>
<evidence type="ECO:0000256" key="1">
    <source>
        <dbReference type="SAM" id="Phobius"/>
    </source>
</evidence>